<dbReference type="Gene3D" id="3.40.50.300">
    <property type="entry name" value="P-loop containing nucleotide triphosphate hydrolases"/>
    <property type="match status" value="2"/>
</dbReference>
<keyword evidence="3" id="KW-1185">Reference proteome</keyword>
<proteinExistence type="predicted"/>
<dbReference type="RefSeq" id="WP_015693232.1">
    <property type="nucleotide sequence ID" value="NC_016940.1"/>
</dbReference>
<dbReference type="CDD" id="cd00267">
    <property type="entry name" value="ABC_ATPase"/>
    <property type="match status" value="1"/>
</dbReference>
<dbReference type="GO" id="GO:0005524">
    <property type="term" value="F:ATP binding"/>
    <property type="evidence" value="ECO:0007669"/>
    <property type="project" value="InterPro"/>
</dbReference>
<dbReference type="eggNOG" id="COG3950">
    <property type="taxonomic scope" value="Bacteria"/>
</dbReference>
<dbReference type="GO" id="GO:0016887">
    <property type="term" value="F:ATP hydrolysis activity"/>
    <property type="evidence" value="ECO:0007669"/>
    <property type="project" value="InterPro"/>
</dbReference>
<dbReference type="Pfam" id="PF13304">
    <property type="entry name" value="AAA_21"/>
    <property type="match status" value="1"/>
</dbReference>
<reference evidence="2 3" key="1">
    <citation type="journal article" date="2012" name="Stand. Genomic Sci.">
        <title>Complete genome sequencing and analysis of Saprospira grandis str. Lewin, a predatory marine bacterium.</title>
        <authorList>
            <person name="Saw J.H."/>
            <person name="Yuryev A."/>
            <person name="Kanbe M."/>
            <person name="Hou S."/>
            <person name="Young A.G."/>
            <person name="Aizawa S."/>
            <person name="Alam M."/>
        </authorList>
    </citation>
    <scope>NUCLEOTIDE SEQUENCE [LARGE SCALE GENOMIC DNA]</scope>
    <source>
        <strain evidence="2 3">Lewin</strain>
    </source>
</reference>
<dbReference type="PANTHER" id="PTHR43581">
    <property type="entry name" value="ATP/GTP PHOSPHATASE"/>
    <property type="match status" value="1"/>
</dbReference>
<name>H6LAN6_SAPGL</name>
<dbReference type="HOGENOM" id="CLU_033429_1_1_10"/>
<dbReference type="PANTHER" id="PTHR43581:SF2">
    <property type="entry name" value="EXCINUCLEASE ATPASE SUBUNIT"/>
    <property type="match status" value="1"/>
</dbReference>
<evidence type="ECO:0000313" key="2">
    <source>
        <dbReference type="EMBL" id="AFC25629.1"/>
    </source>
</evidence>
<evidence type="ECO:0000259" key="1">
    <source>
        <dbReference type="Pfam" id="PF13304"/>
    </source>
</evidence>
<dbReference type="OrthoDB" id="9815944at2"/>
<dbReference type="STRING" id="984262.SGRA_2901"/>
<dbReference type="SUPFAM" id="SSF52540">
    <property type="entry name" value="P-loop containing nucleoside triphosphate hydrolases"/>
    <property type="match status" value="1"/>
</dbReference>
<dbReference type="AlphaFoldDB" id="H6LAN6"/>
<dbReference type="EMBL" id="CP002831">
    <property type="protein sequence ID" value="AFC25629.1"/>
    <property type="molecule type" value="Genomic_DNA"/>
</dbReference>
<dbReference type="Proteomes" id="UP000007519">
    <property type="component" value="Chromosome"/>
</dbReference>
<dbReference type="InterPro" id="IPR003959">
    <property type="entry name" value="ATPase_AAA_core"/>
</dbReference>
<accession>H6LAN6</accession>
<organism evidence="2 3">
    <name type="scientific">Saprospira grandis (strain Lewin)</name>
    <dbReference type="NCBI Taxonomy" id="984262"/>
    <lineage>
        <taxon>Bacteria</taxon>
        <taxon>Pseudomonadati</taxon>
        <taxon>Bacteroidota</taxon>
        <taxon>Saprospiria</taxon>
        <taxon>Saprospirales</taxon>
        <taxon>Saprospiraceae</taxon>
        <taxon>Saprospira</taxon>
    </lineage>
</organism>
<feature type="domain" description="ATPase AAA-type core" evidence="1">
    <location>
        <begin position="56"/>
        <end position="450"/>
    </location>
</feature>
<dbReference type="InterPro" id="IPR027417">
    <property type="entry name" value="P-loop_NTPase"/>
</dbReference>
<dbReference type="InterPro" id="IPR051396">
    <property type="entry name" value="Bact_Antivir_Def_Nuclease"/>
</dbReference>
<dbReference type="eggNOG" id="COG1119">
    <property type="taxonomic scope" value="Bacteria"/>
</dbReference>
<gene>
    <name evidence="2" type="ordered locus">SGRA_2901</name>
</gene>
<protein>
    <recommendedName>
        <fullName evidence="1">ATPase AAA-type core domain-containing protein</fullName>
    </recommendedName>
</protein>
<dbReference type="KEGG" id="sgn:SGRA_2901"/>
<sequence>MQLLYLWIKDYKSIKETGFNFSSEWNFSYDAQQNKLTAERQTSIPKNFFGEQFLDVTVIVGENGTGKSSLLDFIVLPIGHYLQEKGVIFLLGDEFGNLYTFSLYEDIQYVGLDGVSIYSCKDYPEDCVTTIFQFFDSGKKNAILYYSPVIDYQNVENINLRFDKNTEAGMDDRIFNISSNYFLKKEERGYVYNDVLRSIRFLNSSLVRSLGNLIFSYTPNDITIFYSKVLGEESYLLDSPSSFKEVVASSIIHLIEKEYQKNEGFSVQGLEELKAFYVQIINGRKEEDSDFEVLKKALNEAGVNNKFLDYLDEISSKGSYNASEWAFDIPLKGNTNLICDFIESYQSLNLGYRFRSKWGDSITDILTFSWRDLSFGERTLLNILSRFFSLNEKIHEDNEVLLIAIDEGDLGFHPDWQKKYFSILVKFLPLIFKNQKIQLILSTHSPFILSDIPKSNCIFLKKDEKGNSKVDEGLAISNTFGANIHELLADAFFMKGGLIGDFAKGKINELLKRLSPIVRYKQLRSKAILAGVVGTIEQLLEEREDLEACIKWLDSSAKRTKKIKAIIKKHNLAELDSNFSNWRKVLTTEEKSIIKDYIPAHYGFKAKQEEDRKFIEMIGDRFVRQKLRELFAEAKNCIPKPLKEDEKEGKKVTGVTEEIALLEQQIEHLKSKLKNKSC</sequence>
<evidence type="ECO:0000313" key="3">
    <source>
        <dbReference type="Proteomes" id="UP000007519"/>
    </source>
</evidence>